<keyword evidence="2" id="KW-1185">Reference proteome</keyword>
<dbReference type="AlphaFoldDB" id="A0A3A4KQ05"/>
<evidence type="ECO:0000313" key="2">
    <source>
        <dbReference type="Proteomes" id="UP000266677"/>
    </source>
</evidence>
<accession>A0A3A4KQ05</accession>
<dbReference type="EMBL" id="QZFU01000015">
    <property type="protein sequence ID" value="RJO77645.1"/>
    <property type="molecule type" value="Genomic_DNA"/>
</dbReference>
<reference evidence="1 2" key="1">
    <citation type="submission" date="2018-09" db="EMBL/GenBank/DDBJ databases">
        <title>YIM PH21274 draft genome.</title>
        <authorList>
            <person name="Miao C."/>
        </authorList>
    </citation>
    <scope>NUCLEOTIDE SEQUENCE [LARGE SCALE GENOMIC DNA]</scope>
    <source>
        <strain evidence="1 2">YIM PH 21724</strain>
    </source>
</reference>
<dbReference type="Proteomes" id="UP000266677">
    <property type="component" value="Unassembled WGS sequence"/>
</dbReference>
<name>A0A3A4KQ05_9NOCA</name>
<protein>
    <submittedName>
        <fullName evidence="1">Uncharacterized protein</fullName>
    </submittedName>
</protein>
<organism evidence="1 2">
    <name type="scientific">Nocardia panacis</name>
    <dbReference type="NCBI Taxonomy" id="2340916"/>
    <lineage>
        <taxon>Bacteria</taxon>
        <taxon>Bacillati</taxon>
        <taxon>Actinomycetota</taxon>
        <taxon>Actinomycetes</taxon>
        <taxon>Mycobacteriales</taxon>
        <taxon>Nocardiaceae</taxon>
        <taxon>Nocardia</taxon>
    </lineage>
</organism>
<comment type="caution">
    <text evidence="1">The sequence shown here is derived from an EMBL/GenBank/DDBJ whole genome shotgun (WGS) entry which is preliminary data.</text>
</comment>
<evidence type="ECO:0000313" key="1">
    <source>
        <dbReference type="EMBL" id="RJO77645.1"/>
    </source>
</evidence>
<gene>
    <name evidence="1" type="ORF">D5S18_07885</name>
</gene>
<proteinExistence type="predicted"/>
<sequence length="206" mass="23187">MTQQIHALVEQTWRDHIGLPPEWTPEQTRRFLNGEAAAICTEIDRRIPGAQLLTLQRWKSEHGHEPDYPTTVGLLNNARQSITELVLTEALYEKIPPENDAAELETPSAATYPDNLVDAVQRWRYPWARTPEPDRDLDDLADLLLPHRSTLVRVMAAHLLQVMREDGQTLPVGPADPALSPFTNRLEEGMRADNQPLDGPGALNAR</sequence>